<proteinExistence type="predicted"/>
<evidence type="ECO:0000256" key="1">
    <source>
        <dbReference type="SAM" id="MobiDB-lite"/>
    </source>
</evidence>
<dbReference type="EMBL" id="QLTK01000006">
    <property type="protein sequence ID" value="RAS34435.1"/>
    <property type="molecule type" value="Genomic_DNA"/>
</dbReference>
<feature type="region of interest" description="Disordered" evidence="1">
    <location>
        <begin position="103"/>
        <end position="128"/>
    </location>
</feature>
<evidence type="ECO:0000313" key="2">
    <source>
        <dbReference type="EMBL" id="RAS34435.1"/>
    </source>
</evidence>
<dbReference type="Pfam" id="PF11828">
    <property type="entry name" value="DUF3348"/>
    <property type="match status" value="1"/>
</dbReference>
<dbReference type="AlphaFoldDB" id="A0A329CUD5"/>
<gene>
    <name evidence="2" type="ORF">BX591_106116</name>
</gene>
<dbReference type="RefSeq" id="WP_111931755.1">
    <property type="nucleotide sequence ID" value="NZ_CADFFP010000025.1"/>
</dbReference>
<name>A0A329CUD5_9BURK</name>
<organism evidence="2 3">
    <name type="scientific">Paraburkholderia bryophila</name>
    <dbReference type="NCBI Taxonomy" id="420952"/>
    <lineage>
        <taxon>Bacteria</taxon>
        <taxon>Pseudomonadati</taxon>
        <taxon>Pseudomonadota</taxon>
        <taxon>Betaproteobacteria</taxon>
        <taxon>Burkholderiales</taxon>
        <taxon>Burkholderiaceae</taxon>
        <taxon>Paraburkholderia</taxon>
    </lineage>
</organism>
<comment type="caution">
    <text evidence="2">The sequence shown here is derived from an EMBL/GenBank/DDBJ whole genome shotgun (WGS) entry which is preliminary data.</text>
</comment>
<dbReference type="InterPro" id="IPR021783">
    <property type="entry name" value="DUF3348"/>
</dbReference>
<evidence type="ECO:0000313" key="3">
    <source>
        <dbReference type="Proteomes" id="UP000248918"/>
    </source>
</evidence>
<protein>
    <submittedName>
        <fullName evidence="2">Uncharacterized protein DUF3348</fullName>
    </submittedName>
</protein>
<sequence length="264" mass="28163">MLQAPQRTALSGPALIRLLARLADVDVPESRQSLSDRLSQWLGWTDAIALSSALNGAPPAVPAGARAFGRAEEDECARVRVSLMKSVAGDSVLVASKRRGLGHSQAFPHANPHPHSQAHMPSQPAPADAAPDYAVFRQRYQALQQSMETAVGTLRVRLRSLLAAKTPALARLAVLDAVMERALGERERNLLGGVPGLLAGHFERLRAAEQAALAAAEDTEDAAAALTPGAWLDVFRKDMQSVLLAELDVRFQPVEGLLAALRTS</sequence>
<accession>A0A329CUD5</accession>
<dbReference type="Proteomes" id="UP000248918">
    <property type="component" value="Unassembled WGS sequence"/>
</dbReference>
<reference evidence="2 3" key="1">
    <citation type="submission" date="2018-06" db="EMBL/GenBank/DDBJ databases">
        <title>Genomic Encyclopedia of Type Strains, Phase III (KMG-III): the genomes of soil and plant-associated and newly described type strains.</title>
        <authorList>
            <person name="Whitman W."/>
        </authorList>
    </citation>
    <scope>NUCLEOTIDE SEQUENCE [LARGE SCALE GENOMIC DNA]</scope>
    <source>
        <strain evidence="2 3">LMG 23644</strain>
    </source>
</reference>
<dbReference type="OrthoDB" id="5949373at2"/>